<proteinExistence type="predicted"/>
<organism evidence="1 2">
    <name type="scientific">Mycobacterium ahvazicum</name>
    <dbReference type="NCBI Taxonomy" id="1964395"/>
    <lineage>
        <taxon>Bacteria</taxon>
        <taxon>Bacillati</taxon>
        <taxon>Actinomycetota</taxon>
        <taxon>Actinomycetes</taxon>
        <taxon>Mycobacteriales</taxon>
        <taxon>Mycobacteriaceae</taxon>
        <taxon>Mycobacterium</taxon>
        <taxon>Mycobacterium simiae complex</taxon>
    </lineage>
</organism>
<dbReference type="Proteomes" id="UP000236318">
    <property type="component" value="Unassembled WGS sequence"/>
</dbReference>
<reference evidence="1" key="1">
    <citation type="submission" date="2018-01" db="EMBL/GenBank/DDBJ databases">
        <authorList>
            <consortium name="Urmite Genomes"/>
        </authorList>
    </citation>
    <scope>NUCLEOTIDE SEQUENCE [LARGE SCALE GENOMIC DNA]</scope>
    <source>
        <strain evidence="1">AFP003</strain>
    </source>
</reference>
<dbReference type="AlphaFoldDB" id="A0A2K4YBD4"/>
<keyword evidence="2" id="KW-1185">Reference proteome</keyword>
<name>A0A2K4YBD4_9MYCO</name>
<dbReference type="EMBL" id="FXEG02000003">
    <property type="protein sequence ID" value="SOX54098.1"/>
    <property type="molecule type" value="Genomic_DNA"/>
</dbReference>
<comment type="caution">
    <text evidence="1">The sequence shown here is derived from an EMBL/GenBank/DDBJ whole genome shotgun (WGS) entry which is preliminary data.</text>
</comment>
<protein>
    <submittedName>
        <fullName evidence="1">Uncharacterized protein</fullName>
    </submittedName>
</protein>
<evidence type="ECO:0000313" key="2">
    <source>
        <dbReference type="Proteomes" id="UP000236318"/>
    </source>
</evidence>
<evidence type="ECO:0000313" key="1">
    <source>
        <dbReference type="EMBL" id="SOX54098.1"/>
    </source>
</evidence>
<sequence>MTATLIPAPRPNCHASCMFSMSMYFGCSLKSVPGSTPTSVQYEFCFIGAGGPGGPSGGTAAGSIVGGDIA</sequence>
<accession>A0A2K4YBD4</accession>
<gene>
    <name evidence="1" type="ORF">MAAFP003_2774</name>
</gene>